<evidence type="ECO:0000313" key="3">
    <source>
        <dbReference type="EMBL" id="KAK1437380.1"/>
    </source>
</evidence>
<feature type="region of interest" description="Disordered" evidence="1">
    <location>
        <begin position="52"/>
        <end position="78"/>
    </location>
</feature>
<organism evidence="3 4">
    <name type="scientific">Tagetes erecta</name>
    <name type="common">African marigold</name>
    <dbReference type="NCBI Taxonomy" id="13708"/>
    <lineage>
        <taxon>Eukaryota</taxon>
        <taxon>Viridiplantae</taxon>
        <taxon>Streptophyta</taxon>
        <taxon>Embryophyta</taxon>
        <taxon>Tracheophyta</taxon>
        <taxon>Spermatophyta</taxon>
        <taxon>Magnoliopsida</taxon>
        <taxon>eudicotyledons</taxon>
        <taxon>Gunneridae</taxon>
        <taxon>Pentapetalae</taxon>
        <taxon>asterids</taxon>
        <taxon>campanulids</taxon>
        <taxon>Asterales</taxon>
        <taxon>Asteraceae</taxon>
        <taxon>Asteroideae</taxon>
        <taxon>Heliantheae alliance</taxon>
        <taxon>Tageteae</taxon>
        <taxon>Tagetes</taxon>
    </lineage>
</organism>
<protein>
    <submittedName>
        <fullName evidence="3">Uncharacterized protein</fullName>
    </submittedName>
</protein>
<evidence type="ECO:0000313" key="4">
    <source>
        <dbReference type="Proteomes" id="UP001229421"/>
    </source>
</evidence>
<keyword evidence="4" id="KW-1185">Reference proteome</keyword>
<comment type="caution">
    <text evidence="3">The sequence shown here is derived from an EMBL/GenBank/DDBJ whole genome shotgun (WGS) entry which is preliminary data.</text>
</comment>
<sequence length="191" mass="20636">METIHKPTFLLLFVFTLLNLSPFSDSRATILGDHAPRSVDQAMITFADLTPVKPDEHQHPHGSSGSMSGSQGNEMGKDDQERAVLLNELQQDPYGASSGYGSPYSGGIYGLPRDFFLFPRGLFGFPRGLFGFPRGLFGFPRGIFGFPGVYGGNPGVYNPPPSRYTPGGGGYPKYEGKTTAEVNGKLVNSHD</sequence>
<feature type="compositionally biased region" description="Low complexity" evidence="1">
    <location>
        <begin position="62"/>
        <end position="74"/>
    </location>
</feature>
<proteinExistence type="predicted"/>
<evidence type="ECO:0000256" key="1">
    <source>
        <dbReference type="SAM" id="MobiDB-lite"/>
    </source>
</evidence>
<dbReference type="AlphaFoldDB" id="A0AAD8LH15"/>
<gene>
    <name evidence="3" type="ORF">QVD17_03171</name>
</gene>
<feature type="chain" id="PRO_5042016472" evidence="2">
    <location>
        <begin position="27"/>
        <end position="191"/>
    </location>
</feature>
<feature type="signal peptide" evidence="2">
    <location>
        <begin position="1"/>
        <end position="26"/>
    </location>
</feature>
<accession>A0AAD8LH15</accession>
<dbReference type="Proteomes" id="UP001229421">
    <property type="component" value="Unassembled WGS sequence"/>
</dbReference>
<keyword evidence="2" id="KW-0732">Signal</keyword>
<name>A0AAD8LH15_TARER</name>
<dbReference type="EMBL" id="JAUHHV010000001">
    <property type="protein sequence ID" value="KAK1437380.1"/>
    <property type="molecule type" value="Genomic_DNA"/>
</dbReference>
<reference evidence="3" key="1">
    <citation type="journal article" date="2023" name="bioRxiv">
        <title>Improved chromosome-level genome assembly for marigold (Tagetes erecta).</title>
        <authorList>
            <person name="Jiang F."/>
            <person name="Yuan L."/>
            <person name="Wang S."/>
            <person name="Wang H."/>
            <person name="Xu D."/>
            <person name="Wang A."/>
            <person name="Fan W."/>
        </authorList>
    </citation>
    <scope>NUCLEOTIDE SEQUENCE</scope>
    <source>
        <strain evidence="3">WSJ</strain>
        <tissue evidence="3">Leaf</tissue>
    </source>
</reference>
<evidence type="ECO:0000256" key="2">
    <source>
        <dbReference type="SAM" id="SignalP"/>
    </source>
</evidence>